<proteinExistence type="predicted"/>
<reference evidence="2" key="1">
    <citation type="submission" date="2025-08" db="UniProtKB">
        <authorList>
            <consortium name="RefSeq"/>
        </authorList>
    </citation>
    <scope>IDENTIFICATION</scope>
</reference>
<dbReference type="RefSeq" id="XP_045142364.1">
    <property type="nucleotide sequence ID" value="XM_045286429.1"/>
</dbReference>
<keyword evidence="2" id="KW-0418">Kinase</keyword>
<keyword evidence="2" id="KW-0808">Transferase</keyword>
<gene>
    <name evidence="2" type="primary">PPIP5K1</name>
</gene>
<dbReference type="Proteomes" id="UP000694863">
    <property type="component" value="Unplaced"/>
</dbReference>
<keyword evidence="1" id="KW-1185">Reference proteome</keyword>
<evidence type="ECO:0000313" key="2">
    <source>
        <dbReference type="RefSeq" id="XP_045142364.1"/>
    </source>
</evidence>
<name>A0AC55CS97_ECHTE</name>
<protein>
    <submittedName>
        <fullName evidence="2">Inositol hexakisphosphate and diphosphoinositol-pentakisphosphate kinase 1 isoform X6</fullName>
    </submittedName>
</protein>
<evidence type="ECO:0000313" key="1">
    <source>
        <dbReference type="Proteomes" id="UP000694863"/>
    </source>
</evidence>
<accession>A0AC55CS97</accession>
<sequence>MWSLPASEGESATAHFFLGAGDEGLGTRGIGMRSEESDSELLEDEEDEVPPEPQIIVGICAMTKKSKSKPMTQILERLCRFDYLTVIILGEDVILNEPVENWPSCHCLISFHSKGFPLDKAVAYSKLRNPFLINDLAMQYYIQDRREVYRILQEEGIDLPRYAVLNRDPARPEECNLIEGEDQVEVNGAVFPKPFVEKPVSAEDHNVYIYYPSSAGGGSQRLFRKIGSRSSVYSPESSVRKTGSYIYEEFMPTDGTDVKVYTVGPDYAHAEARKSPALDGKVERDSEGKEIRYPVMLTAMEKLVARKVCVAFKQTVCGFDLLRANGHSFVCDVNGFSFVKNSMKYYDDCAKILGNTIMRELAPQFQIPWSIPTEAEDIPIVPTTSGTMMELRCVIAIIRHGDRTPKQKMKMEVTHPRFFTLFEKHGGYKTGKLKLKRPEQLQEVLDITRLLLAELEKEPGGEIEEKTGKLEQLKSVLEMYGHFSGINRKVQLTYYPHGVKASNEGQDPQQESPAPSLLLVLKWGGELTPAGRVQAEELGRAFRCMYPGGQGDYAGFPGCGLLRLHSTFRHDLKIYASDEGRVQMTAAAFAKGLLALEGELTPILVQMVKSANMNGLLDSDGDSLSSCQRRVKARLHHILQQDAPFRPEDYDQLAPTGSTSLLNSMAIIQNPVKICDQVFALIENLTHQIRERMQDPNSVDLQLYHSETLELMLQRWSKLERDFRQKSGRYDISKIPDIYDCVKYDVQHNGSLGLEGTAELLRLSKALADVVIPQEYGISREEKLEIAVGFCLPLLRKILLDLQRTHEDESVNKLHPLYSRGVLSPGRHVRTRLYFTSESHVHSLLSVFRYGGLLDETQDAQWQRALAYLSAISELNYMTQIVIMLYEDNTRDPFSEERFHVELHFSPGAKGVEEEGSAPTGYGFRPASSENEEMKTDQGSMENLCPGKASDEPDRALQTSPQPFEGPGLPRRSPLIRNRKAGSMEVLSETSSSRPGGYRLFSSSRPPTEMKQSGLGSQCTGLFSTTVLGGSSSAPNLQDYACSHGKKLPPASLKHRDELLFVPAVKRFSVSFAKHPTNELLDDQHPVVQLLRSFSSDCPGGRPVSLDATLAHHLHQCSYHLRLFRNWLRSGQDDPECLYGFEGCSMVPTIYPLETLHNALSLRQVSEFLSRVCQRHTDAQAQASAALFHSMHSNQSSNSPYPQPRTLHSPPLQLRQRSEKPPWYSSGPSSTVSSAGPSSPTAVDGNAHFGFSDQSSLSSRVTEERQSLGQPQKTTGNGAQEPIEGEKETFEPNQSPQEPPVEISHPCQDVPEEVSQPCQENPEISQPSQEVPDISQLCWEIPQISQPCPEAHDNVNQPCHEIPESTLPRQKTSQVSEDICQLCQENSQEINQPCQEDPVEIGGLVCRPAQVVPEEVIQPCQGLSVEVGRLAQEYSAINLLSQDIPEVDKLSPECRGEDVQALEFPEEAHQQSWVVSAVTDQLPGEDVSQAQYPSSASNPQRQSQDHDQHSPFPPATCD</sequence>
<organism evidence="1 2">
    <name type="scientific">Echinops telfairi</name>
    <name type="common">Lesser hedgehog tenrec</name>
    <dbReference type="NCBI Taxonomy" id="9371"/>
    <lineage>
        <taxon>Eukaryota</taxon>
        <taxon>Metazoa</taxon>
        <taxon>Chordata</taxon>
        <taxon>Craniata</taxon>
        <taxon>Vertebrata</taxon>
        <taxon>Euteleostomi</taxon>
        <taxon>Mammalia</taxon>
        <taxon>Eutheria</taxon>
        <taxon>Afrotheria</taxon>
        <taxon>Tenrecidae</taxon>
        <taxon>Tenrecinae</taxon>
        <taxon>Echinops</taxon>
    </lineage>
</organism>